<dbReference type="EMBL" id="HBUF01358868">
    <property type="protein sequence ID" value="CAG6719475.1"/>
    <property type="molecule type" value="Transcribed_RNA"/>
</dbReference>
<keyword evidence="1" id="KW-1133">Transmembrane helix</keyword>
<proteinExistence type="predicted"/>
<feature type="transmembrane region" description="Helical" evidence="1">
    <location>
        <begin position="21"/>
        <end position="40"/>
    </location>
</feature>
<protein>
    <submittedName>
        <fullName evidence="2">Uncharacterized protein</fullName>
    </submittedName>
</protein>
<keyword evidence="1" id="KW-0472">Membrane</keyword>
<keyword evidence="1" id="KW-0812">Transmembrane</keyword>
<evidence type="ECO:0000313" key="2">
    <source>
        <dbReference type="EMBL" id="CAG6719475.1"/>
    </source>
</evidence>
<name>A0A8D8V9P4_9HEMI</name>
<evidence type="ECO:0000256" key="1">
    <source>
        <dbReference type="SAM" id="Phobius"/>
    </source>
</evidence>
<reference evidence="2" key="1">
    <citation type="submission" date="2021-05" db="EMBL/GenBank/DDBJ databases">
        <authorList>
            <person name="Alioto T."/>
            <person name="Alioto T."/>
            <person name="Gomez Garrido J."/>
        </authorList>
    </citation>
    <scope>NUCLEOTIDE SEQUENCE</scope>
</reference>
<accession>A0A8D8V9P4</accession>
<dbReference type="AlphaFoldDB" id="A0A8D8V9P4"/>
<organism evidence="2">
    <name type="scientific">Cacopsylla melanoneura</name>
    <dbReference type="NCBI Taxonomy" id="428564"/>
    <lineage>
        <taxon>Eukaryota</taxon>
        <taxon>Metazoa</taxon>
        <taxon>Ecdysozoa</taxon>
        <taxon>Arthropoda</taxon>
        <taxon>Hexapoda</taxon>
        <taxon>Insecta</taxon>
        <taxon>Pterygota</taxon>
        <taxon>Neoptera</taxon>
        <taxon>Paraneoptera</taxon>
        <taxon>Hemiptera</taxon>
        <taxon>Sternorrhyncha</taxon>
        <taxon>Psylloidea</taxon>
        <taxon>Psyllidae</taxon>
        <taxon>Psyllinae</taxon>
        <taxon>Cacopsylla</taxon>
    </lineage>
</organism>
<sequence>MGGVRLVSLHLNWLKSRYIKNHFLCLFQCSIFVYIILFPLRYIENHFLYLLFLVMFPVQSTNVKCRKRSTRNNNVTMWPIRSGCCPCFHIRSTQCITVCVIVWEDSG</sequence>